<dbReference type="AlphaFoldDB" id="A0A8S1EWY2"/>
<dbReference type="Pfam" id="PF10373">
    <property type="entry name" value="EST1_DNA_bind"/>
    <property type="match status" value="1"/>
</dbReference>
<dbReference type="GO" id="GO:0042162">
    <property type="term" value="F:telomeric DNA binding"/>
    <property type="evidence" value="ECO:0007669"/>
    <property type="project" value="TreeGrafter"/>
</dbReference>
<keyword evidence="1" id="KW-0866">Nonsense-mediated mRNA decay</keyword>
<dbReference type="InterPro" id="IPR018834">
    <property type="entry name" value="DNA/RNA-bd_Est1-type"/>
</dbReference>
<organism evidence="3 4">
    <name type="scientific">Caenorhabditis bovis</name>
    <dbReference type="NCBI Taxonomy" id="2654633"/>
    <lineage>
        <taxon>Eukaryota</taxon>
        <taxon>Metazoa</taxon>
        <taxon>Ecdysozoa</taxon>
        <taxon>Nematoda</taxon>
        <taxon>Chromadorea</taxon>
        <taxon>Rhabditida</taxon>
        <taxon>Rhabditina</taxon>
        <taxon>Rhabditomorpha</taxon>
        <taxon>Rhabditoidea</taxon>
        <taxon>Rhabditidae</taxon>
        <taxon>Peloderinae</taxon>
        <taxon>Caenorhabditis</taxon>
    </lineage>
</organism>
<keyword evidence="4" id="KW-1185">Reference proteome</keyword>
<accession>A0A8S1EWY2</accession>
<evidence type="ECO:0000259" key="2">
    <source>
        <dbReference type="Pfam" id="PF10373"/>
    </source>
</evidence>
<dbReference type="GO" id="GO:0005697">
    <property type="term" value="C:telomerase holoenzyme complex"/>
    <property type="evidence" value="ECO:0007669"/>
    <property type="project" value="TreeGrafter"/>
</dbReference>
<reference evidence="3 4" key="1">
    <citation type="submission" date="2020-04" db="EMBL/GenBank/DDBJ databases">
        <authorList>
            <person name="Laetsch R D."/>
            <person name="Stevens L."/>
            <person name="Kumar S."/>
            <person name="Blaxter L. M."/>
        </authorList>
    </citation>
    <scope>NUCLEOTIDE SEQUENCE [LARGE SCALE GENOMIC DNA]</scope>
</reference>
<dbReference type="Gene3D" id="1.25.40.10">
    <property type="entry name" value="Tetratricopeptide repeat domain"/>
    <property type="match status" value="1"/>
</dbReference>
<dbReference type="PANTHER" id="PTHR15696:SF0">
    <property type="entry name" value="TELOMERASE-BINDING PROTEIN EST1A"/>
    <property type="match status" value="1"/>
</dbReference>
<evidence type="ECO:0000256" key="1">
    <source>
        <dbReference type="ARBA" id="ARBA00023161"/>
    </source>
</evidence>
<dbReference type="InterPro" id="IPR011990">
    <property type="entry name" value="TPR-like_helical_dom_sf"/>
</dbReference>
<evidence type="ECO:0000313" key="3">
    <source>
        <dbReference type="EMBL" id="CAB3405924.1"/>
    </source>
</evidence>
<evidence type="ECO:0000313" key="4">
    <source>
        <dbReference type="Proteomes" id="UP000494206"/>
    </source>
</evidence>
<dbReference type="GO" id="GO:0000184">
    <property type="term" value="P:nuclear-transcribed mRNA catabolic process, nonsense-mediated decay"/>
    <property type="evidence" value="ECO:0007669"/>
    <property type="project" value="UniProtKB-KW"/>
</dbReference>
<gene>
    <name evidence="3" type="ORF">CBOVIS_LOCUS8064</name>
</gene>
<feature type="domain" description="DNA/RNA-binding" evidence="2">
    <location>
        <begin position="148"/>
        <end position="221"/>
    </location>
</feature>
<comment type="caution">
    <text evidence="3">The sequence shown here is derived from an EMBL/GenBank/DDBJ whole genome shotgun (WGS) entry which is preliminary data.</text>
</comment>
<protein>
    <recommendedName>
        <fullName evidence="2">DNA/RNA-binding domain-containing protein</fullName>
    </recommendedName>
</protein>
<sequence>MKEENSSNEWEILFEECNKLPKGPENSPENLKHIMRLFVADFTRSMESRLHSKFWQIMKNMIDSMTNSSPDKIVRDNVLNLSIGYLTDLSLLVHSFYKMPNLNLPPFLTFKSRNSKEFKSTTLFRVFGAFIALRMGDLMRYKGENERAREYYELSVCINQADGTAWNQLGVINSKCGKLLESLYCHSRALYAYQPFQTASANLSAIFRKFANKDTSKEMPLRDLFIAIISKIHFMLNIEGGDEVFERLGPAIGESKEMICSLVAASDNLDAELDRESSIFKNIEKLWKISHKELLQHMNIQKPSDEQLHLLMLLLRRPEYCTTANSSELVSYLKSRGDSVIPDPERFHIFM</sequence>
<dbReference type="SUPFAM" id="SSF48452">
    <property type="entry name" value="TPR-like"/>
    <property type="match status" value="1"/>
</dbReference>
<dbReference type="OrthoDB" id="69928at2759"/>
<dbReference type="GO" id="GO:0070034">
    <property type="term" value="F:telomerase RNA binding"/>
    <property type="evidence" value="ECO:0007669"/>
    <property type="project" value="TreeGrafter"/>
</dbReference>
<proteinExistence type="predicted"/>
<dbReference type="Gene3D" id="1.20.190.60">
    <property type="match status" value="1"/>
</dbReference>
<dbReference type="InterPro" id="IPR045153">
    <property type="entry name" value="Est1/Ebs1-like"/>
</dbReference>
<dbReference type="PANTHER" id="PTHR15696">
    <property type="entry name" value="SMG-7 SUPPRESSOR WITH MORPHOLOGICAL EFFECT ON GENITALIA PROTEIN 7"/>
    <property type="match status" value="1"/>
</dbReference>
<name>A0A8S1EWY2_9PELO</name>
<dbReference type="Proteomes" id="UP000494206">
    <property type="component" value="Unassembled WGS sequence"/>
</dbReference>
<dbReference type="EMBL" id="CADEPM010000005">
    <property type="protein sequence ID" value="CAB3405924.1"/>
    <property type="molecule type" value="Genomic_DNA"/>
</dbReference>